<evidence type="ECO:0000259" key="4">
    <source>
        <dbReference type="Pfam" id="PF16071"/>
    </source>
</evidence>
<dbReference type="CDD" id="cd23705">
    <property type="entry name" value="Flattop"/>
    <property type="match status" value="1"/>
</dbReference>
<keyword evidence="6" id="KW-1185">Reference proteome</keyword>
<feature type="compositionally biased region" description="Basic and acidic residues" evidence="3">
    <location>
        <begin position="177"/>
        <end position="191"/>
    </location>
</feature>
<reference evidence="5 6" key="1">
    <citation type="submission" date="2023-09" db="EMBL/GenBank/DDBJ databases">
        <title>Nesidiocoris tenuis whole genome shotgun sequence.</title>
        <authorList>
            <person name="Shibata T."/>
            <person name="Shimoda M."/>
            <person name="Kobayashi T."/>
            <person name="Uehara T."/>
        </authorList>
    </citation>
    <scope>NUCLEOTIDE SEQUENCE [LARGE SCALE GENOMIC DNA]</scope>
    <source>
        <strain evidence="5 6">Japan</strain>
    </source>
</reference>
<dbReference type="InterPro" id="IPR038797">
    <property type="entry name" value="Fltp"/>
</dbReference>
<evidence type="ECO:0000256" key="3">
    <source>
        <dbReference type="SAM" id="MobiDB-lite"/>
    </source>
</evidence>
<feature type="compositionally biased region" description="Polar residues" evidence="3">
    <location>
        <begin position="628"/>
        <end position="642"/>
    </location>
</feature>
<feature type="compositionally biased region" description="Basic and acidic residues" evidence="3">
    <location>
        <begin position="472"/>
        <end position="502"/>
    </location>
</feature>
<comment type="similarity">
    <text evidence="1">Belongs to the Flattop family.</text>
</comment>
<feature type="region of interest" description="Disordered" evidence="3">
    <location>
        <begin position="623"/>
        <end position="657"/>
    </location>
</feature>
<feature type="compositionally biased region" description="Polar residues" evidence="3">
    <location>
        <begin position="518"/>
        <end position="548"/>
    </location>
</feature>
<name>A0ABN7BGE9_9HEMI</name>
<dbReference type="Pfam" id="PF16071">
    <property type="entry name" value="DUF4812"/>
    <property type="match status" value="1"/>
</dbReference>
<feature type="region of interest" description="Disordered" evidence="3">
    <location>
        <begin position="462"/>
        <end position="548"/>
    </location>
</feature>
<feature type="domain" description="DUF4812" evidence="4">
    <location>
        <begin position="649"/>
        <end position="713"/>
    </location>
</feature>
<evidence type="ECO:0000256" key="2">
    <source>
        <dbReference type="ARBA" id="ARBA00033306"/>
    </source>
</evidence>
<feature type="compositionally biased region" description="Basic and acidic residues" evidence="3">
    <location>
        <begin position="219"/>
        <end position="232"/>
    </location>
</feature>
<feature type="compositionally biased region" description="Basic and acidic residues" evidence="3">
    <location>
        <begin position="258"/>
        <end position="268"/>
    </location>
</feature>
<feature type="region of interest" description="Disordered" evidence="3">
    <location>
        <begin position="393"/>
        <end position="444"/>
    </location>
</feature>
<dbReference type="InterPro" id="IPR032084">
    <property type="entry name" value="DUF4812"/>
</dbReference>
<gene>
    <name evidence="5" type="ORF">NTJ_16268</name>
</gene>
<feature type="region of interest" description="Disordered" evidence="3">
    <location>
        <begin position="346"/>
        <end position="365"/>
    </location>
</feature>
<dbReference type="Proteomes" id="UP001307889">
    <property type="component" value="Chromosome 17"/>
</dbReference>
<evidence type="ECO:0000313" key="5">
    <source>
        <dbReference type="EMBL" id="BET03450.1"/>
    </source>
</evidence>
<feature type="compositionally biased region" description="Low complexity" evidence="3">
    <location>
        <begin position="508"/>
        <end position="517"/>
    </location>
</feature>
<organism evidence="5 6">
    <name type="scientific">Nesidiocoris tenuis</name>
    <dbReference type="NCBI Taxonomy" id="355587"/>
    <lineage>
        <taxon>Eukaryota</taxon>
        <taxon>Metazoa</taxon>
        <taxon>Ecdysozoa</taxon>
        <taxon>Arthropoda</taxon>
        <taxon>Hexapoda</taxon>
        <taxon>Insecta</taxon>
        <taxon>Pterygota</taxon>
        <taxon>Neoptera</taxon>
        <taxon>Paraneoptera</taxon>
        <taxon>Hemiptera</taxon>
        <taxon>Heteroptera</taxon>
        <taxon>Panheteroptera</taxon>
        <taxon>Cimicomorpha</taxon>
        <taxon>Miridae</taxon>
        <taxon>Dicyphina</taxon>
        <taxon>Nesidiocoris</taxon>
    </lineage>
</organism>
<dbReference type="PANTHER" id="PTHR34639">
    <property type="entry name" value="PROTEIN FLATTOP"/>
    <property type="match status" value="1"/>
</dbReference>
<evidence type="ECO:0000313" key="6">
    <source>
        <dbReference type="Proteomes" id="UP001307889"/>
    </source>
</evidence>
<feature type="compositionally biased region" description="Basic residues" evidence="3">
    <location>
        <begin position="422"/>
        <end position="434"/>
    </location>
</feature>
<protein>
    <recommendedName>
        <fullName evidence="2">Cilia- and flagella-associated protein 126</fullName>
    </recommendedName>
</protein>
<dbReference type="PANTHER" id="PTHR34639:SF1">
    <property type="entry name" value="PROTEIN FLATTOP"/>
    <property type="match status" value="1"/>
</dbReference>
<feature type="region of interest" description="Disordered" evidence="3">
    <location>
        <begin position="219"/>
        <end position="272"/>
    </location>
</feature>
<dbReference type="EMBL" id="AP028925">
    <property type="protein sequence ID" value="BET03450.1"/>
    <property type="molecule type" value="Genomic_DNA"/>
</dbReference>
<sequence length="713" mass="80029">MAENGKRRYQLRRESIVFEGGKRVTWCRYYGGFSCLATTARCAHPRRQFERSFQPERLGNWQVPKKYPHERPRARRGHTKVIANDRGHLLPGVPRIEPWNQFTSTWQLPKRITRKVARDVNTLRPTGKHLTSWEKRSYHVPIYDRNIPPGLPSTKKEKRQSSAKKEIPIVDDPPTGPREDYDPYKKDEHDYSLPMGADRNPKNINTAERVREDIKGYLEASRPDSPGKKLEMNHGAAVLSSRRSSRSSRSGSVTPKEPGLDSEKHVSDGEYLSPQYAKGLAQDNLKHQPLPDTVTHQAFKTLQMKREKSPGLAIPEVTKAAAVGAQKFVSPGPTQCSKMMVYRPRTAGNKASSPEPLIEPPKFSRKKDLNPIDLAICWDIVLDKVDEPKKPIHIDGGTDTAGPSVFTLVHRPPSDDGSPSNSRRHSSSTSRRKGRKDEDNVRNLLRVKKGWEDKTVNPSAVMDIINNNNSEVTEKVGEKVRKSDRKDSAQSSDHSKGKDSARSRRRSASSVRGSDGSIENQNPNVPQNKSNGACSGSNCGTDKNSGSSIRDAIRNSLESSVDSEKLAKLRHYRSSPNLTTAGAENLKSKQKMMFSRPCMACETKDHKESTCDKRPKSDYKMAFKAGIPNSNNSNKSDSTGSRPHTAKPLSIPKPRTPYAKRSYSINTLAPPFALWPGTTGMDYPEHWRLASVYQHSYKPVELRKRPLLQSVYH</sequence>
<feature type="region of interest" description="Disordered" evidence="3">
    <location>
        <begin position="142"/>
        <end position="205"/>
    </location>
</feature>
<dbReference type="Pfam" id="PF22611">
    <property type="entry name" value="CFAP126"/>
    <property type="match status" value="1"/>
</dbReference>
<feature type="compositionally biased region" description="Basic and acidic residues" evidence="3">
    <location>
        <begin position="159"/>
        <end position="168"/>
    </location>
</feature>
<proteinExistence type="inferred from homology"/>
<evidence type="ECO:0000256" key="1">
    <source>
        <dbReference type="ARBA" id="ARBA00009887"/>
    </source>
</evidence>
<accession>A0ABN7BGE9</accession>